<evidence type="ECO:0000256" key="1">
    <source>
        <dbReference type="SAM" id="MobiDB-lite"/>
    </source>
</evidence>
<dbReference type="AlphaFoldDB" id="A0A2G9TVE2"/>
<proteinExistence type="predicted"/>
<feature type="compositionally biased region" description="Polar residues" evidence="1">
    <location>
        <begin position="60"/>
        <end position="73"/>
    </location>
</feature>
<dbReference type="Proteomes" id="UP000230423">
    <property type="component" value="Unassembled WGS sequence"/>
</dbReference>
<dbReference type="EMBL" id="KZ352720">
    <property type="protein sequence ID" value="PIO61999.1"/>
    <property type="molecule type" value="Genomic_DNA"/>
</dbReference>
<keyword evidence="3" id="KW-1185">Reference proteome</keyword>
<sequence>IRAEAVQQALAEYSQGYKVRPSIVQPIKRPTETRRQFSRASDSSSDDDDSLVGSLKRKNQPSSKQNTGLGIFP</sequence>
<organism evidence="2 3">
    <name type="scientific">Teladorsagia circumcincta</name>
    <name type="common">Brown stomach worm</name>
    <name type="synonym">Ostertagia circumcincta</name>
    <dbReference type="NCBI Taxonomy" id="45464"/>
    <lineage>
        <taxon>Eukaryota</taxon>
        <taxon>Metazoa</taxon>
        <taxon>Ecdysozoa</taxon>
        <taxon>Nematoda</taxon>
        <taxon>Chromadorea</taxon>
        <taxon>Rhabditida</taxon>
        <taxon>Rhabditina</taxon>
        <taxon>Rhabditomorpha</taxon>
        <taxon>Strongyloidea</taxon>
        <taxon>Trichostrongylidae</taxon>
        <taxon>Teladorsagia</taxon>
    </lineage>
</organism>
<gene>
    <name evidence="2" type="ORF">TELCIR_16462</name>
</gene>
<protein>
    <submittedName>
        <fullName evidence="2">Uncharacterized protein</fullName>
    </submittedName>
</protein>
<feature type="non-terminal residue" evidence="2">
    <location>
        <position position="1"/>
    </location>
</feature>
<evidence type="ECO:0000313" key="3">
    <source>
        <dbReference type="Proteomes" id="UP000230423"/>
    </source>
</evidence>
<name>A0A2G9TVE2_TELCI</name>
<reference evidence="2 3" key="1">
    <citation type="submission" date="2015-09" db="EMBL/GenBank/DDBJ databases">
        <title>Draft genome of the parasitic nematode Teladorsagia circumcincta isolate WARC Sus (inbred).</title>
        <authorList>
            <person name="Mitreva M."/>
        </authorList>
    </citation>
    <scope>NUCLEOTIDE SEQUENCE [LARGE SCALE GENOMIC DNA]</scope>
    <source>
        <strain evidence="2 3">S</strain>
    </source>
</reference>
<dbReference type="OrthoDB" id="263283at2759"/>
<accession>A0A2G9TVE2</accession>
<feature type="region of interest" description="Disordered" evidence="1">
    <location>
        <begin position="24"/>
        <end position="73"/>
    </location>
</feature>
<evidence type="ECO:0000313" key="2">
    <source>
        <dbReference type="EMBL" id="PIO61999.1"/>
    </source>
</evidence>